<dbReference type="PROSITE" id="PS50109">
    <property type="entry name" value="HIS_KIN"/>
    <property type="match status" value="1"/>
</dbReference>
<sequence length="612" mass="69814">MTGATARILVYLFSAAVLLLLIIMIETLKNKKQLHRMCSISVGLLFLWTLFRLLNQASAILTEDIMWLFFCMGSISVFFLPSTLILLSVLLINDRIQGIRTYVWTLIPPVVSTLMIITNDLHGVFLIRHPIYAKVISYGTYYYIHCTWQLFFATGAIIYIIRFSLKYTECLSKQILIVVLGMSTPIVVDYLLYLGYFLMMPLELPDYVHTISYCFTAICITYAIYKYRFLDMIPIAVKSIVDNISDSFILIDYRNNILKINKAFKYEFGKYIDENENDFSEIFKNKIFGNINMKISDGVLKAREDAASVKFEYEFGAGGSVKYFDVEITPVFIQKRFMATLILFKNITEHKQVLKLIEENTNQMVEKARLISLNQLIGGIAHNIKSPLMASSGGILAISRHTRSIDKLLEDLNIYSQYPQYISVIKEMNKWGDMIKNYLIYISDIITAVKDQATSFNSGDRNVFTVKKILDRVSILMEFELKKYRCRLNKILELDSEAEIEGDITALTQILNNIIINAIQAYDNGGEIDVLVEKSAGQVVFTVKDYGRGIDKEIKDRIFDEMITTKGKEGTGLGLYIANIALKGQFRGNIRIESEKGKGTAVHVSIPQKAEH</sequence>
<keyword evidence="6 11" id="KW-0418">Kinase</keyword>
<gene>
    <name evidence="11" type="ORF">DFR58_103185</name>
</gene>
<feature type="transmembrane region" description="Helical" evidence="9">
    <location>
        <begin position="37"/>
        <end position="54"/>
    </location>
</feature>
<evidence type="ECO:0000256" key="5">
    <source>
        <dbReference type="ARBA" id="ARBA00022741"/>
    </source>
</evidence>
<dbReference type="Gene3D" id="3.30.565.10">
    <property type="entry name" value="Histidine kinase-like ATPase, C-terminal domain"/>
    <property type="match status" value="1"/>
</dbReference>
<dbReference type="Gene3D" id="1.10.287.130">
    <property type="match status" value="1"/>
</dbReference>
<evidence type="ECO:0000256" key="2">
    <source>
        <dbReference type="ARBA" id="ARBA00012438"/>
    </source>
</evidence>
<keyword evidence="7" id="KW-0067">ATP-binding</keyword>
<keyword evidence="4" id="KW-0808">Transferase</keyword>
<dbReference type="InterPro" id="IPR031621">
    <property type="entry name" value="HisKA_7TM"/>
</dbReference>
<organism evidence="11 12">
    <name type="scientific">Anaerobacterium chartisolvens</name>
    <dbReference type="NCBI Taxonomy" id="1297424"/>
    <lineage>
        <taxon>Bacteria</taxon>
        <taxon>Bacillati</taxon>
        <taxon>Bacillota</taxon>
        <taxon>Clostridia</taxon>
        <taxon>Eubacteriales</taxon>
        <taxon>Oscillospiraceae</taxon>
        <taxon>Anaerobacterium</taxon>
    </lineage>
</organism>
<dbReference type="SUPFAM" id="SSF55874">
    <property type="entry name" value="ATPase domain of HSP90 chaperone/DNA topoisomerase II/histidine kinase"/>
    <property type="match status" value="1"/>
</dbReference>
<dbReference type="InterPro" id="IPR003594">
    <property type="entry name" value="HATPase_dom"/>
</dbReference>
<evidence type="ECO:0000256" key="9">
    <source>
        <dbReference type="SAM" id="Phobius"/>
    </source>
</evidence>
<dbReference type="SMART" id="SM00387">
    <property type="entry name" value="HATPase_c"/>
    <property type="match status" value="1"/>
</dbReference>
<comment type="caution">
    <text evidence="11">The sequence shown here is derived from an EMBL/GenBank/DDBJ whole genome shotgun (WGS) entry which is preliminary data.</text>
</comment>
<dbReference type="EC" id="2.7.13.3" evidence="2"/>
<protein>
    <recommendedName>
        <fullName evidence="2">histidine kinase</fullName>
        <ecNumber evidence="2">2.7.13.3</ecNumber>
    </recommendedName>
</protein>
<evidence type="ECO:0000259" key="10">
    <source>
        <dbReference type="PROSITE" id="PS50109"/>
    </source>
</evidence>
<keyword evidence="5" id="KW-0547">Nucleotide-binding</keyword>
<dbReference type="GO" id="GO:0005524">
    <property type="term" value="F:ATP binding"/>
    <property type="evidence" value="ECO:0007669"/>
    <property type="project" value="UniProtKB-KW"/>
</dbReference>
<dbReference type="PRINTS" id="PR00344">
    <property type="entry name" value="BCTRLSENSOR"/>
</dbReference>
<dbReference type="AlphaFoldDB" id="A0A369BD08"/>
<keyword evidence="3" id="KW-0597">Phosphoprotein</keyword>
<dbReference type="Pfam" id="PF02518">
    <property type="entry name" value="HATPase_c"/>
    <property type="match status" value="1"/>
</dbReference>
<evidence type="ECO:0000256" key="8">
    <source>
        <dbReference type="ARBA" id="ARBA00023012"/>
    </source>
</evidence>
<keyword evidence="9" id="KW-0472">Membrane</keyword>
<evidence type="ECO:0000313" key="12">
    <source>
        <dbReference type="Proteomes" id="UP000253034"/>
    </source>
</evidence>
<feature type="transmembrane region" description="Helical" evidence="9">
    <location>
        <begin position="66"/>
        <end position="90"/>
    </location>
</feature>
<dbReference type="GO" id="GO:0000160">
    <property type="term" value="P:phosphorelay signal transduction system"/>
    <property type="evidence" value="ECO:0007669"/>
    <property type="project" value="UniProtKB-KW"/>
</dbReference>
<evidence type="ECO:0000256" key="6">
    <source>
        <dbReference type="ARBA" id="ARBA00022777"/>
    </source>
</evidence>
<proteinExistence type="predicted"/>
<dbReference type="RefSeq" id="WP_114296498.1">
    <property type="nucleotide sequence ID" value="NZ_QPJT01000003.1"/>
</dbReference>
<evidence type="ECO:0000313" key="11">
    <source>
        <dbReference type="EMBL" id="RCX19439.1"/>
    </source>
</evidence>
<dbReference type="Pfam" id="PF16927">
    <property type="entry name" value="HisKA_7TM"/>
    <property type="match status" value="1"/>
</dbReference>
<keyword evidence="8" id="KW-0902">Two-component regulatory system</keyword>
<feature type="transmembrane region" description="Helical" evidence="9">
    <location>
        <begin position="6"/>
        <end position="25"/>
    </location>
</feature>
<evidence type="ECO:0000256" key="4">
    <source>
        <dbReference type="ARBA" id="ARBA00022679"/>
    </source>
</evidence>
<keyword evidence="9" id="KW-1133">Transmembrane helix</keyword>
<dbReference type="Proteomes" id="UP000253034">
    <property type="component" value="Unassembled WGS sequence"/>
</dbReference>
<dbReference type="InterPro" id="IPR036890">
    <property type="entry name" value="HATPase_C_sf"/>
</dbReference>
<evidence type="ECO:0000256" key="7">
    <source>
        <dbReference type="ARBA" id="ARBA00022840"/>
    </source>
</evidence>
<dbReference type="PANTHER" id="PTHR43065:SF10">
    <property type="entry name" value="PEROXIDE STRESS-ACTIVATED HISTIDINE KINASE MAK3"/>
    <property type="match status" value="1"/>
</dbReference>
<dbReference type="PANTHER" id="PTHR43065">
    <property type="entry name" value="SENSOR HISTIDINE KINASE"/>
    <property type="match status" value="1"/>
</dbReference>
<dbReference type="InterPro" id="IPR004358">
    <property type="entry name" value="Sig_transdc_His_kin-like_C"/>
</dbReference>
<dbReference type="OrthoDB" id="1650586at2"/>
<name>A0A369BD08_9FIRM</name>
<keyword evidence="12" id="KW-1185">Reference proteome</keyword>
<dbReference type="EMBL" id="QPJT01000003">
    <property type="protein sequence ID" value="RCX19439.1"/>
    <property type="molecule type" value="Genomic_DNA"/>
</dbReference>
<accession>A0A369BD08</accession>
<dbReference type="InterPro" id="IPR005467">
    <property type="entry name" value="His_kinase_dom"/>
</dbReference>
<reference evidence="11 12" key="1">
    <citation type="submission" date="2018-07" db="EMBL/GenBank/DDBJ databases">
        <title>Genomic Encyclopedia of Type Strains, Phase IV (KMG-IV): sequencing the most valuable type-strain genomes for metagenomic binning, comparative biology and taxonomic classification.</title>
        <authorList>
            <person name="Goeker M."/>
        </authorList>
    </citation>
    <scope>NUCLEOTIDE SEQUENCE [LARGE SCALE GENOMIC DNA]</scope>
    <source>
        <strain evidence="11 12">DSM 27016</strain>
    </source>
</reference>
<feature type="transmembrane region" description="Helical" evidence="9">
    <location>
        <begin position="102"/>
        <end position="121"/>
    </location>
</feature>
<evidence type="ECO:0000256" key="3">
    <source>
        <dbReference type="ARBA" id="ARBA00022553"/>
    </source>
</evidence>
<comment type="catalytic activity">
    <reaction evidence="1">
        <text>ATP + protein L-histidine = ADP + protein N-phospho-L-histidine.</text>
        <dbReference type="EC" id="2.7.13.3"/>
    </reaction>
</comment>
<feature type="transmembrane region" description="Helical" evidence="9">
    <location>
        <begin position="141"/>
        <end position="163"/>
    </location>
</feature>
<keyword evidence="9" id="KW-0812">Transmembrane</keyword>
<dbReference type="GO" id="GO:0004673">
    <property type="term" value="F:protein histidine kinase activity"/>
    <property type="evidence" value="ECO:0007669"/>
    <property type="project" value="UniProtKB-EC"/>
</dbReference>
<evidence type="ECO:0000256" key="1">
    <source>
        <dbReference type="ARBA" id="ARBA00000085"/>
    </source>
</evidence>
<dbReference type="Gene3D" id="3.30.450.20">
    <property type="entry name" value="PAS domain"/>
    <property type="match status" value="1"/>
</dbReference>
<feature type="transmembrane region" description="Helical" evidence="9">
    <location>
        <begin position="175"/>
        <end position="195"/>
    </location>
</feature>
<feature type="domain" description="Histidine kinase" evidence="10">
    <location>
        <begin position="379"/>
        <end position="610"/>
    </location>
</feature>
<feature type="transmembrane region" description="Helical" evidence="9">
    <location>
        <begin position="207"/>
        <end position="225"/>
    </location>
</feature>